<dbReference type="Proteomes" id="UP000694843">
    <property type="component" value="Unplaced"/>
</dbReference>
<keyword evidence="1 6" id="KW-0547">Nucleotide-binding</keyword>
<evidence type="ECO:0000256" key="6">
    <source>
        <dbReference type="PROSITE-ProRule" id="PRU00782"/>
    </source>
</evidence>
<dbReference type="GO" id="GO:0005524">
    <property type="term" value="F:ATP binding"/>
    <property type="evidence" value="ECO:0007669"/>
    <property type="project" value="UniProtKB-UniRule"/>
</dbReference>
<dbReference type="Gene3D" id="6.20.240.20">
    <property type="match status" value="1"/>
</dbReference>
<organism evidence="8 9">
    <name type="scientific">Hyalella azteca</name>
    <name type="common">Amphipod</name>
    <dbReference type="NCBI Taxonomy" id="294128"/>
    <lineage>
        <taxon>Eukaryota</taxon>
        <taxon>Metazoa</taxon>
        <taxon>Ecdysozoa</taxon>
        <taxon>Arthropoda</taxon>
        <taxon>Crustacea</taxon>
        <taxon>Multicrustacea</taxon>
        <taxon>Malacostraca</taxon>
        <taxon>Eumalacostraca</taxon>
        <taxon>Peracarida</taxon>
        <taxon>Amphipoda</taxon>
        <taxon>Senticaudata</taxon>
        <taxon>Talitrida</taxon>
        <taxon>Talitroidea</taxon>
        <taxon>Hyalellidae</taxon>
        <taxon>Hyalella</taxon>
    </lineage>
</organism>
<dbReference type="RefSeq" id="XP_047740578.1">
    <property type="nucleotide sequence ID" value="XM_047884622.1"/>
</dbReference>
<dbReference type="GO" id="GO:0005737">
    <property type="term" value="C:cytoplasm"/>
    <property type="evidence" value="ECO:0007669"/>
    <property type="project" value="TreeGrafter"/>
</dbReference>
<dbReference type="GO" id="GO:0016020">
    <property type="term" value="C:membrane"/>
    <property type="evidence" value="ECO:0007669"/>
    <property type="project" value="TreeGrafter"/>
</dbReference>
<evidence type="ECO:0000256" key="1">
    <source>
        <dbReference type="ARBA" id="ARBA00022741"/>
    </source>
</evidence>
<dbReference type="PANTHER" id="PTHR13140:SF561">
    <property type="entry name" value="MIP31562P1"/>
    <property type="match status" value="1"/>
</dbReference>
<sequence>MSHIFGANGCQADQGVPDMTVLSDIDEAAVNTNLRVRYAHDRIYTYSGSILVAVNPYKTLDIYGPASVRRYEGKKLAEEEPHVFAVAESALRALQASGKGEGQNQSCVISGESGAGKTESTKFILQYLCSVTSGVSTWVEQQILEANTILEAFGNAKTIRNNNSSRFGKFMQVCFDPSWHIKGCVMQDYLLEQSRITFQGSSERNYHVFYQLVAGAKKNKELADQYKIDPQTTYSYLNQSGCSQIEGMDDTAKFDALRLAFNVLHVPQDTADGIYSTISAILWLGNLEVSHVTHIPFKVGEARENRHAMAKTLYSRTFAWLVDHINKCTNPGHDQARFLGVLDIFGFENFDVNSFEQLCINYTNEKLHKFFNHYVFALEQEIYEQEGLKFRHIEFTDNSVCLELLEKPPRCILKLIAEECRMPKGSDKSYLMKQHQEFDGHPNYIKGEDRRKWELQFGICHYAGEVLYSVAGFVEKNKDTQQDVFFELLAQSEDDFVGDLTRFQDLLGCTIARMGSVNSTVSRGTSKGKPTVSDAFRNQLQALVDVLQASQPWYVRCIKPNSRKAYDSYDDALVLDQLRYLGMNDIIRIRREGFPIHMTFPAFRLRYFCLHRRRYIKDIREHVKAIMGELRGASPRDWQLGKTKVFLRQRVYEALEDLRSSKVLKATRAIQTWYRCHRHRRQYGRWRAAAVLIQRQYRAWRLRLLFMKRRRAAIVIQSHVRGMFARE</sequence>
<dbReference type="GeneID" id="108677002"/>
<dbReference type="Gene3D" id="1.20.5.190">
    <property type="match status" value="1"/>
</dbReference>
<dbReference type="GO" id="GO:0051015">
    <property type="term" value="F:actin filament binding"/>
    <property type="evidence" value="ECO:0007669"/>
    <property type="project" value="TreeGrafter"/>
</dbReference>
<dbReference type="PROSITE" id="PS51456">
    <property type="entry name" value="MYOSIN_MOTOR"/>
    <property type="match status" value="1"/>
</dbReference>
<accession>A0A979FVH4</accession>
<dbReference type="KEGG" id="hazt:108677002"/>
<name>A0A979FVH4_HYAAZ</name>
<keyword evidence="8" id="KW-1185">Reference proteome</keyword>
<comment type="similarity">
    <text evidence="6">Belongs to the TRAFAC class myosin-kinesin ATPase superfamily. Myosin family.</text>
</comment>
<dbReference type="SMART" id="SM00015">
    <property type="entry name" value="IQ"/>
    <property type="match status" value="3"/>
</dbReference>
<dbReference type="PANTHER" id="PTHR13140">
    <property type="entry name" value="MYOSIN"/>
    <property type="match status" value="1"/>
</dbReference>
<dbReference type="InterPro" id="IPR027417">
    <property type="entry name" value="P-loop_NTPase"/>
</dbReference>
<keyword evidence="4 6" id="KW-0505">Motor protein</keyword>
<feature type="binding site" evidence="6">
    <location>
        <begin position="111"/>
        <end position="118"/>
    </location>
    <ligand>
        <name>ATP</name>
        <dbReference type="ChEBI" id="CHEBI:30616"/>
    </ligand>
</feature>
<dbReference type="SUPFAM" id="SSF52540">
    <property type="entry name" value="P-loop containing nucleoside triphosphate hydrolases"/>
    <property type="match status" value="1"/>
</dbReference>
<dbReference type="InterPro" id="IPR001609">
    <property type="entry name" value="Myosin_head_motor_dom-like"/>
</dbReference>
<evidence type="ECO:0000313" key="8">
    <source>
        <dbReference type="Proteomes" id="UP000694843"/>
    </source>
</evidence>
<evidence type="ECO:0000259" key="7">
    <source>
        <dbReference type="PROSITE" id="PS51456"/>
    </source>
</evidence>
<keyword evidence="5 6" id="KW-0009">Actin-binding</keyword>
<gene>
    <name evidence="9" type="primary">LOC108677002</name>
</gene>
<dbReference type="OrthoDB" id="312459at2759"/>
<evidence type="ECO:0000256" key="4">
    <source>
        <dbReference type="ARBA" id="ARBA00023175"/>
    </source>
</evidence>
<dbReference type="Gene3D" id="1.20.120.720">
    <property type="entry name" value="Myosin VI head, motor domain, U50 subdomain"/>
    <property type="match status" value="1"/>
</dbReference>
<keyword evidence="3 6" id="KW-0518">Myosin</keyword>
<dbReference type="InterPro" id="IPR036961">
    <property type="entry name" value="Kinesin_motor_dom_sf"/>
</dbReference>
<proteinExistence type="inferred from homology"/>
<evidence type="ECO:0000256" key="2">
    <source>
        <dbReference type="ARBA" id="ARBA00022840"/>
    </source>
</evidence>
<dbReference type="Pfam" id="PF00063">
    <property type="entry name" value="Myosin_head"/>
    <property type="match status" value="2"/>
</dbReference>
<protein>
    <submittedName>
        <fullName evidence="9">Myosin-I heavy chain</fullName>
    </submittedName>
</protein>
<dbReference type="PRINTS" id="PR00193">
    <property type="entry name" value="MYOSINHEAVY"/>
</dbReference>
<keyword evidence="2 6" id="KW-0067">ATP-binding</keyword>
<dbReference type="OMA" id="IDVMIYM"/>
<evidence type="ECO:0000313" key="9">
    <source>
        <dbReference type="RefSeq" id="XP_047740578.1"/>
    </source>
</evidence>
<feature type="non-terminal residue" evidence="9">
    <location>
        <position position="727"/>
    </location>
</feature>
<dbReference type="InterPro" id="IPR000048">
    <property type="entry name" value="IQ_motif_EF-hand-BS"/>
</dbReference>
<dbReference type="Pfam" id="PF00612">
    <property type="entry name" value="IQ"/>
    <property type="match status" value="2"/>
</dbReference>
<evidence type="ECO:0000256" key="3">
    <source>
        <dbReference type="ARBA" id="ARBA00023123"/>
    </source>
</evidence>
<reference evidence="9" key="1">
    <citation type="submission" date="2025-08" db="UniProtKB">
        <authorList>
            <consortium name="RefSeq"/>
        </authorList>
    </citation>
    <scope>IDENTIFICATION</scope>
    <source>
        <tissue evidence="9">Whole organism</tissue>
    </source>
</reference>
<dbReference type="GO" id="GO:0000146">
    <property type="term" value="F:microfilament motor activity"/>
    <property type="evidence" value="ECO:0007669"/>
    <property type="project" value="TreeGrafter"/>
</dbReference>
<dbReference type="PROSITE" id="PS50096">
    <property type="entry name" value="IQ"/>
    <property type="match status" value="2"/>
</dbReference>
<dbReference type="Gene3D" id="1.20.58.530">
    <property type="match status" value="1"/>
</dbReference>
<feature type="region of interest" description="Actin-binding" evidence="6">
    <location>
        <begin position="540"/>
        <end position="562"/>
    </location>
</feature>
<dbReference type="GO" id="GO:0016459">
    <property type="term" value="C:myosin complex"/>
    <property type="evidence" value="ECO:0007669"/>
    <property type="project" value="UniProtKB-KW"/>
</dbReference>
<dbReference type="AlphaFoldDB" id="A0A979FVH4"/>
<dbReference type="SMART" id="SM00242">
    <property type="entry name" value="MYSc"/>
    <property type="match status" value="1"/>
</dbReference>
<dbReference type="Gene3D" id="3.40.850.10">
    <property type="entry name" value="Kinesin motor domain"/>
    <property type="match status" value="2"/>
</dbReference>
<evidence type="ECO:0000256" key="5">
    <source>
        <dbReference type="ARBA" id="ARBA00023203"/>
    </source>
</evidence>
<dbReference type="GO" id="GO:0007015">
    <property type="term" value="P:actin filament organization"/>
    <property type="evidence" value="ECO:0007669"/>
    <property type="project" value="TreeGrafter"/>
</dbReference>
<feature type="domain" description="Myosin motor" evidence="7">
    <location>
        <begin position="14"/>
        <end position="660"/>
    </location>
</feature>